<evidence type="ECO:0000259" key="13">
    <source>
        <dbReference type="PROSITE" id="PS50071"/>
    </source>
</evidence>
<protein>
    <submittedName>
        <fullName evidence="15">Uncharacterized protein</fullName>
    </submittedName>
</protein>
<evidence type="ECO:0000256" key="9">
    <source>
        <dbReference type="PROSITE-ProRule" id="PRU00108"/>
    </source>
</evidence>
<keyword evidence="5 9" id="KW-0238">DNA-binding</keyword>
<gene>
    <name evidence="15" type="ORF">OsJ_26774</name>
</gene>
<keyword evidence="3" id="KW-0805">Transcription regulation</keyword>
<dbReference type="GO" id="GO:0005634">
    <property type="term" value="C:nucleus"/>
    <property type="evidence" value="ECO:0007669"/>
    <property type="project" value="UniProtKB-SubCell"/>
</dbReference>
<feature type="DNA-binding region" description="Homeobox" evidence="9">
    <location>
        <begin position="193"/>
        <end position="252"/>
    </location>
</feature>
<dbReference type="InterPro" id="IPR042160">
    <property type="entry name" value="HD-Zip_IV"/>
</dbReference>
<dbReference type="InterPro" id="IPR057993">
    <property type="entry name" value="HD-Zip_IV_C"/>
</dbReference>
<evidence type="ECO:0000313" key="15">
    <source>
        <dbReference type="EMBL" id="EEE68414.1"/>
    </source>
</evidence>
<dbReference type="CDD" id="cd00086">
    <property type="entry name" value="homeodomain"/>
    <property type="match status" value="1"/>
</dbReference>
<feature type="compositionally biased region" description="Gly residues" evidence="12">
    <location>
        <begin position="54"/>
        <end position="63"/>
    </location>
</feature>
<name>B9G047_ORYSJ</name>
<keyword evidence="7" id="KW-0804">Transcription</keyword>
<evidence type="ECO:0000256" key="2">
    <source>
        <dbReference type="ARBA" id="ARBA00006789"/>
    </source>
</evidence>
<dbReference type="SMART" id="SM00389">
    <property type="entry name" value="HOX"/>
    <property type="match status" value="1"/>
</dbReference>
<keyword evidence="6 9" id="KW-0371">Homeobox</keyword>
<sequence length="922" mass="101195">MARIEAVIATKVVVAPLLGGGRGGRRRCLRGRRGRARQLQQQRSSAATASMGARPGGDGGGWQRGEKGWLAVVGRKQHEEKAAPGDGFACNANGFEENDRHSGGRAMWRASIGWTAAARARVSTSTQWRGEVMNGELKLMASYVSKLKFILQKDQQQEPHTANLLVLLGSSNQDKRNGLSQGENRMDTCTRKKPRRYQLLTMQQKETLNRAFQSCPNPDRNDLKKLAKELNMTETQIKYWFQNCRTKMKKFKNNEERKLLQKENEELKKENAELRNRMKNSTCRACDLPLFHIDCRHWENPMLNKGNHGVTSNLIPQAVSSLLPSSSGFVASGSNLSSNAVLMPVSAMPSSVLQPAPAVSGANFPILHNLSANANDGYTEKNVLLDLANRAMEEFFSLMKENESLLVKKKENGPLWLPHMDILGVESLNYQEYLAKSRTIGQKPVDFKVVVTRDTAIVNGSCVDLVKSLLDANRWRELFPGIVASANTTKIISTGPSNLHDGLLQLKNLQMRAELQVMSPEVPVCDVTFLRQSVQFGSGLWCVVDVSIDTILPGESKTAQSSVQTSSTAARRMEVRLLPSGCVIEEMENGYSKVTWMVHAAYDERAVPVLYHSLLRSAKALGACRWVASLQRHSQFLSGLHKYIFCPDSTMTEVVMRRKVLYLVKQMTSSFTGLFASMSKATLQDGDDTHFAHQIVGGATGEPAGLLLSATTTIWLPGVNPRHVYDHLRDEQCHGEWRCLLGEQLHQGNALPYGAPLNGETVPEFYRMVNGLHEGHAISLISPREMGGNISNTLLLQEARTDLSGSLIVYARTDVNTVHSIMNSGLNPATVFLVSSGCAILPDCLESFPLHPAATADQAGTSSAAIASRSETGGSFVTVTYQMFFSSQGGAAPASSSIHQGRDALKKATDIFKVVLDTLTVA</sequence>
<dbReference type="InterPro" id="IPR001356">
    <property type="entry name" value="HD"/>
</dbReference>
<dbReference type="EMBL" id="CM000145">
    <property type="protein sequence ID" value="EEE68414.1"/>
    <property type="molecule type" value="Genomic_DNA"/>
</dbReference>
<dbReference type="GO" id="GO:0008289">
    <property type="term" value="F:lipid binding"/>
    <property type="evidence" value="ECO:0007669"/>
    <property type="project" value="InterPro"/>
</dbReference>
<dbReference type="PANTHER" id="PTHR45654:SF111">
    <property type="entry name" value="HOMEOBOX-LEUCINE ZIPPER PROTEIN ROC6"/>
    <property type="match status" value="1"/>
</dbReference>
<dbReference type="InterPro" id="IPR009057">
    <property type="entry name" value="Homeodomain-like_sf"/>
</dbReference>
<dbReference type="PROSITE" id="PS50848">
    <property type="entry name" value="START"/>
    <property type="match status" value="1"/>
</dbReference>
<feature type="compositionally biased region" description="Basic residues" evidence="12">
    <location>
        <begin position="24"/>
        <end position="36"/>
    </location>
</feature>
<dbReference type="SUPFAM" id="SSF55961">
    <property type="entry name" value="Bet v1-like"/>
    <property type="match status" value="1"/>
</dbReference>
<evidence type="ECO:0000256" key="10">
    <source>
        <dbReference type="RuleBase" id="RU000682"/>
    </source>
</evidence>
<evidence type="ECO:0000256" key="1">
    <source>
        <dbReference type="ARBA" id="ARBA00004123"/>
    </source>
</evidence>
<dbReference type="CDD" id="cd14686">
    <property type="entry name" value="bZIP"/>
    <property type="match status" value="1"/>
</dbReference>
<feature type="domain" description="Homeobox" evidence="13">
    <location>
        <begin position="191"/>
        <end position="251"/>
    </location>
</feature>
<dbReference type="InterPro" id="IPR002913">
    <property type="entry name" value="START_lipid-bd_dom"/>
</dbReference>
<keyword evidence="4 11" id="KW-0175">Coiled coil</keyword>
<evidence type="ECO:0000256" key="3">
    <source>
        <dbReference type="ARBA" id="ARBA00023015"/>
    </source>
</evidence>
<evidence type="ECO:0000256" key="8">
    <source>
        <dbReference type="ARBA" id="ARBA00023242"/>
    </source>
</evidence>
<dbReference type="AlphaFoldDB" id="B9G047"/>
<dbReference type="SUPFAM" id="SSF46689">
    <property type="entry name" value="Homeodomain-like"/>
    <property type="match status" value="1"/>
</dbReference>
<evidence type="ECO:0000256" key="7">
    <source>
        <dbReference type="ARBA" id="ARBA00023163"/>
    </source>
</evidence>
<evidence type="ECO:0000256" key="12">
    <source>
        <dbReference type="SAM" id="MobiDB-lite"/>
    </source>
</evidence>
<proteinExistence type="inferred from homology"/>
<dbReference type="Pfam" id="PF25797">
    <property type="entry name" value="PDF2_C"/>
    <property type="match status" value="1"/>
</dbReference>
<organism evidence="15">
    <name type="scientific">Oryza sativa subsp. japonica</name>
    <name type="common">Rice</name>
    <dbReference type="NCBI Taxonomy" id="39947"/>
    <lineage>
        <taxon>Eukaryota</taxon>
        <taxon>Viridiplantae</taxon>
        <taxon>Streptophyta</taxon>
        <taxon>Embryophyta</taxon>
        <taxon>Tracheophyta</taxon>
        <taxon>Spermatophyta</taxon>
        <taxon>Magnoliopsida</taxon>
        <taxon>Liliopsida</taxon>
        <taxon>Poales</taxon>
        <taxon>Poaceae</taxon>
        <taxon>BOP clade</taxon>
        <taxon>Oryzoideae</taxon>
        <taxon>Oryzeae</taxon>
        <taxon>Oryzinae</taxon>
        <taxon>Oryza</taxon>
        <taxon>Oryza sativa</taxon>
    </lineage>
</organism>
<evidence type="ECO:0000256" key="4">
    <source>
        <dbReference type="ARBA" id="ARBA00023054"/>
    </source>
</evidence>
<dbReference type="PANTHER" id="PTHR45654">
    <property type="entry name" value="HOMEOBOX-LEUCINE ZIPPER PROTEIN MERISTEM L1"/>
    <property type="match status" value="1"/>
</dbReference>
<comment type="similarity">
    <text evidence="2">Belongs to the HD-ZIP homeobox family. Class IV subfamily.</text>
</comment>
<dbReference type="GO" id="GO:0003677">
    <property type="term" value="F:DNA binding"/>
    <property type="evidence" value="ECO:0007669"/>
    <property type="project" value="UniProtKB-UniRule"/>
</dbReference>
<evidence type="ECO:0000256" key="11">
    <source>
        <dbReference type="SAM" id="Coils"/>
    </source>
</evidence>
<feature type="region of interest" description="Disordered" evidence="12">
    <location>
        <begin position="24"/>
        <end position="65"/>
    </location>
</feature>
<dbReference type="PROSITE" id="PS50071">
    <property type="entry name" value="HOMEOBOX_2"/>
    <property type="match status" value="1"/>
</dbReference>
<reference evidence="15" key="1">
    <citation type="journal article" date="2005" name="PLoS Biol.">
        <title>The genomes of Oryza sativa: a history of duplications.</title>
        <authorList>
            <person name="Yu J."/>
            <person name="Wang J."/>
            <person name="Lin W."/>
            <person name="Li S."/>
            <person name="Li H."/>
            <person name="Zhou J."/>
            <person name="Ni P."/>
            <person name="Dong W."/>
            <person name="Hu S."/>
            <person name="Zeng C."/>
            <person name="Zhang J."/>
            <person name="Zhang Y."/>
            <person name="Li R."/>
            <person name="Xu Z."/>
            <person name="Li S."/>
            <person name="Li X."/>
            <person name="Zheng H."/>
            <person name="Cong L."/>
            <person name="Lin L."/>
            <person name="Yin J."/>
            <person name="Geng J."/>
            <person name="Li G."/>
            <person name="Shi J."/>
            <person name="Liu J."/>
            <person name="Lv H."/>
            <person name="Li J."/>
            <person name="Wang J."/>
            <person name="Deng Y."/>
            <person name="Ran L."/>
            <person name="Shi X."/>
            <person name="Wang X."/>
            <person name="Wu Q."/>
            <person name="Li C."/>
            <person name="Ren X."/>
            <person name="Wang J."/>
            <person name="Wang X."/>
            <person name="Li D."/>
            <person name="Liu D."/>
            <person name="Zhang X."/>
            <person name="Ji Z."/>
            <person name="Zhao W."/>
            <person name="Sun Y."/>
            <person name="Zhang Z."/>
            <person name="Bao J."/>
            <person name="Han Y."/>
            <person name="Dong L."/>
            <person name="Ji J."/>
            <person name="Chen P."/>
            <person name="Wu S."/>
            <person name="Liu J."/>
            <person name="Xiao Y."/>
            <person name="Bu D."/>
            <person name="Tan J."/>
            <person name="Yang L."/>
            <person name="Ye C."/>
            <person name="Zhang J."/>
            <person name="Xu J."/>
            <person name="Zhou Y."/>
            <person name="Yu Y."/>
            <person name="Zhang B."/>
            <person name="Zhuang S."/>
            <person name="Wei H."/>
            <person name="Liu B."/>
            <person name="Lei M."/>
            <person name="Yu H."/>
            <person name="Li Y."/>
            <person name="Xu H."/>
            <person name="Wei S."/>
            <person name="He X."/>
            <person name="Fang L."/>
            <person name="Zhang Z."/>
            <person name="Zhang Y."/>
            <person name="Huang X."/>
            <person name="Su Z."/>
            <person name="Tong W."/>
            <person name="Li J."/>
            <person name="Tong Z."/>
            <person name="Li S."/>
            <person name="Ye J."/>
            <person name="Wang L."/>
            <person name="Fang L."/>
            <person name="Lei T."/>
            <person name="Chen C."/>
            <person name="Chen H."/>
            <person name="Xu Z."/>
            <person name="Li H."/>
            <person name="Huang H."/>
            <person name="Zhang F."/>
            <person name="Xu H."/>
            <person name="Li N."/>
            <person name="Zhao C."/>
            <person name="Li S."/>
            <person name="Dong L."/>
            <person name="Huang Y."/>
            <person name="Li L."/>
            <person name="Xi Y."/>
            <person name="Qi Q."/>
            <person name="Li W."/>
            <person name="Zhang B."/>
            <person name="Hu W."/>
            <person name="Zhang Y."/>
            <person name="Tian X."/>
            <person name="Jiao Y."/>
            <person name="Liang X."/>
            <person name="Jin J."/>
            <person name="Gao L."/>
            <person name="Zheng W."/>
            <person name="Hao B."/>
            <person name="Liu S."/>
            <person name="Wang W."/>
            <person name="Yuan L."/>
            <person name="Cao M."/>
            <person name="McDermott J."/>
            <person name="Samudrala R."/>
            <person name="Wang J."/>
            <person name="Wong G.K."/>
            <person name="Yang H."/>
        </authorList>
    </citation>
    <scope>NUCLEOTIDE SEQUENCE [LARGE SCALE GENOMIC DNA]</scope>
</reference>
<dbReference type="Pfam" id="PF00046">
    <property type="entry name" value="Homeodomain"/>
    <property type="match status" value="1"/>
</dbReference>
<keyword evidence="8 9" id="KW-0539">Nucleus</keyword>
<dbReference type="Gene3D" id="1.10.10.60">
    <property type="entry name" value="Homeodomain-like"/>
    <property type="match status" value="1"/>
</dbReference>
<evidence type="ECO:0000256" key="6">
    <source>
        <dbReference type="ARBA" id="ARBA00023155"/>
    </source>
</evidence>
<feature type="coiled-coil region" evidence="11">
    <location>
        <begin position="250"/>
        <end position="284"/>
    </location>
</feature>
<evidence type="ECO:0000259" key="14">
    <source>
        <dbReference type="PROSITE" id="PS50848"/>
    </source>
</evidence>
<accession>B9G047</accession>
<reference evidence="15" key="2">
    <citation type="submission" date="2008-12" db="EMBL/GenBank/DDBJ databases">
        <title>Improved gene annotation of the rice (Oryza sativa) genomes.</title>
        <authorList>
            <person name="Wang J."/>
            <person name="Li R."/>
            <person name="Fan W."/>
            <person name="Huang Q."/>
            <person name="Zhang J."/>
            <person name="Zhou Y."/>
            <person name="Hu Y."/>
            <person name="Zi S."/>
            <person name="Li J."/>
            <person name="Ni P."/>
            <person name="Zheng H."/>
            <person name="Zhang Y."/>
            <person name="Zhao M."/>
            <person name="Hao Q."/>
            <person name="McDermott J."/>
            <person name="Samudrala R."/>
            <person name="Kristiansen K."/>
            <person name="Wong G.K.-S."/>
        </authorList>
    </citation>
    <scope>NUCLEOTIDE SEQUENCE</scope>
</reference>
<dbReference type="CDD" id="cd08875">
    <property type="entry name" value="START_ArGLABRA2_like"/>
    <property type="match status" value="1"/>
</dbReference>
<evidence type="ECO:0000256" key="5">
    <source>
        <dbReference type="ARBA" id="ARBA00023125"/>
    </source>
</evidence>
<comment type="subcellular location">
    <subcellularLocation>
        <location evidence="1 9 10">Nucleus</location>
    </subcellularLocation>
</comment>
<dbReference type="Proteomes" id="UP000007752">
    <property type="component" value="Chromosome 8"/>
</dbReference>
<feature type="domain" description="START" evidence="14">
    <location>
        <begin position="377"/>
        <end position="639"/>
    </location>
</feature>
<dbReference type="Pfam" id="PF01852">
    <property type="entry name" value="START"/>
    <property type="match status" value="1"/>
</dbReference>
<dbReference type="SMART" id="SM00234">
    <property type="entry name" value="START"/>
    <property type="match status" value="1"/>
</dbReference>